<reference evidence="3" key="1">
    <citation type="journal article" date="2019" name="Environ. Microbiol.">
        <title>Fungal ecological strategies reflected in gene transcription - a case study of two litter decomposers.</title>
        <authorList>
            <person name="Barbi F."/>
            <person name="Kohler A."/>
            <person name="Barry K."/>
            <person name="Baskaran P."/>
            <person name="Daum C."/>
            <person name="Fauchery L."/>
            <person name="Ihrmark K."/>
            <person name="Kuo A."/>
            <person name="LaButti K."/>
            <person name="Lipzen A."/>
            <person name="Morin E."/>
            <person name="Grigoriev I.V."/>
            <person name="Henrissat B."/>
            <person name="Lindahl B."/>
            <person name="Martin F."/>
        </authorList>
    </citation>
    <scope>NUCLEOTIDE SEQUENCE</scope>
    <source>
        <strain evidence="3">JB14</strain>
    </source>
</reference>
<evidence type="ECO:0000313" key="4">
    <source>
        <dbReference type="Proteomes" id="UP000799118"/>
    </source>
</evidence>
<evidence type="ECO:0000256" key="1">
    <source>
        <dbReference type="SAM" id="MobiDB-lite"/>
    </source>
</evidence>
<feature type="region of interest" description="Disordered" evidence="1">
    <location>
        <begin position="137"/>
        <end position="162"/>
    </location>
</feature>
<dbReference type="Proteomes" id="UP000799118">
    <property type="component" value="Unassembled WGS sequence"/>
</dbReference>
<dbReference type="Gene3D" id="2.60.120.260">
    <property type="entry name" value="Galactose-binding domain-like"/>
    <property type="match status" value="1"/>
</dbReference>
<evidence type="ECO:0000313" key="3">
    <source>
        <dbReference type="EMBL" id="KAE9383856.1"/>
    </source>
</evidence>
<dbReference type="AlphaFoldDB" id="A0A6A4GE80"/>
<keyword evidence="2" id="KW-1133">Transmembrane helix</keyword>
<protein>
    <submittedName>
        <fullName evidence="3">Uncharacterized protein</fullName>
    </submittedName>
</protein>
<accession>A0A6A4GE80</accession>
<feature type="transmembrane region" description="Helical" evidence="2">
    <location>
        <begin position="171"/>
        <end position="194"/>
    </location>
</feature>
<evidence type="ECO:0000256" key="2">
    <source>
        <dbReference type="SAM" id="Phobius"/>
    </source>
</evidence>
<gene>
    <name evidence="3" type="ORF">BT96DRAFT_982424</name>
</gene>
<dbReference type="OrthoDB" id="3265734at2759"/>
<keyword evidence="2" id="KW-0812">Transmembrane</keyword>
<sequence length="224" mass="23735">MSTTIFASDPSITYSPQSAWSPNSDGTMTTNNIGASAQLTFNGEFVEVFGTIPPTSKRDTTRPVSNYTLDHATSVVFNTSDFTNNQPITNHVFYQSPGLANGSHSLVITAIATDHQADFVLASIVYDSNFSLSNPIPSSSESIPESTPTSFPSSSQPAVSAVGTPAHKTPVGAIVGGVIAGLVLLAAVIAFLVIRRRRKQRTAIHRAPTPFSHQATELKIRTGC</sequence>
<dbReference type="CDD" id="cd12087">
    <property type="entry name" value="TM_EGFR-like"/>
    <property type="match status" value="1"/>
</dbReference>
<proteinExistence type="predicted"/>
<keyword evidence="4" id="KW-1185">Reference proteome</keyword>
<keyword evidence="2" id="KW-0472">Membrane</keyword>
<organism evidence="3 4">
    <name type="scientific">Gymnopus androsaceus JB14</name>
    <dbReference type="NCBI Taxonomy" id="1447944"/>
    <lineage>
        <taxon>Eukaryota</taxon>
        <taxon>Fungi</taxon>
        <taxon>Dikarya</taxon>
        <taxon>Basidiomycota</taxon>
        <taxon>Agaricomycotina</taxon>
        <taxon>Agaricomycetes</taxon>
        <taxon>Agaricomycetidae</taxon>
        <taxon>Agaricales</taxon>
        <taxon>Marasmiineae</taxon>
        <taxon>Omphalotaceae</taxon>
        <taxon>Gymnopus</taxon>
    </lineage>
</organism>
<feature type="region of interest" description="Disordered" evidence="1">
    <location>
        <begin position="1"/>
        <end position="23"/>
    </location>
</feature>
<name>A0A6A4GE80_9AGAR</name>
<feature type="compositionally biased region" description="Low complexity" evidence="1">
    <location>
        <begin position="137"/>
        <end position="155"/>
    </location>
</feature>
<dbReference type="EMBL" id="ML770305">
    <property type="protein sequence ID" value="KAE9383856.1"/>
    <property type="molecule type" value="Genomic_DNA"/>
</dbReference>